<reference evidence="1 2" key="1">
    <citation type="submission" date="2024-01" db="EMBL/GenBank/DDBJ databases">
        <title>The genomes of 5 underutilized Papilionoideae crops provide insights into root nodulation and disease resistanc.</title>
        <authorList>
            <person name="Jiang F."/>
        </authorList>
    </citation>
    <scope>NUCLEOTIDE SEQUENCE [LARGE SCALE GENOMIC DNA]</scope>
    <source>
        <strain evidence="1">LVBAO_FW01</strain>
        <tissue evidence="1">Leaves</tissue>
    </source>
</reference>
<gene>
    <name evidence="1" type="ORF">VNO77_44671</name>
</gene>
<comment type="caution">
    <text evidence="1">The sequence shown here is derived from an EMBL/GenBank/DDBJ whole genome shotgun (WGS) entry which is preliminary data.</text>
</comment>
<evidence type="ECO:0000313" key="2">
    <source>
        <dbReference type="Proteomes" id="UP001367508"/>
    </source>
</evidence>
<dbReference type="EMBL" id="JAYMYQ010000011">
    <property type="protein sequence ID" value="KAK7306716.1"/>
    <property type="molecule type" value="Genomic_DNA"/>
</dbReference>
<protein>
    <submittedName>
        <fullName evidence="1">Uncharacterized protein</fullName>
    </submittedName>
</protein>
<proteinExistence type="predicted"/>
<sequence length="97" mass="10710">MSSSAAIHKFVSVEGFNIHSRTNPDGFRFNLVSNIMAWAYANIGVLHSKYKISGTTLFELICIECSYTLVWIFVRGYVVSLSSGGISLVQSWSDLGI</sequence>
<accession>A0AAN9JYI3</accession>
<dbReference type="AlphaFoldDB" id="A0AAN9JYI3"/>
<name>A0AAN9JYI3_CANGL</name>
<dbReference type="Proteomes" id="UP001367508">
    <property type="component" value="Unassembled WGS sequence"/>
</dbReference>
<evidence type="ECO:0000313" key="1">
    <source>
        <dbReference type="EMBL" id="KAK7306716.1"/>
    </source>
</evidence>
<organism evidence="1 2">
    <name type="scientific">Canavalia gladiata</name>
    <name type="common">Sword bean</name>
    <name type="synonym">Dolichos gladiatus</name>
    <dbReference type="NCBI Taxonomy" id="3824"/>
    <lineage>
        <taxon>Eukaryota</taxon>
        <taxon>Viridiplantae</taxon>
        <taxon>Streptophyta</taxon>
        <taxon>Embryophyta</taxon>
        <taxon>Tracheophyta</taxon>
        <taxon>Spermatophyta</taxon>
        <taxon>Magnoliopsida</taxon>
        <taxon>eudicotyledons</taxon>
        <taxon>Gunneridae</taxon>
        <taxon>Pentapetalae</taxon>
        <taxon>rosids</taxon>
        <taxon>fabids</taxon>
        <taxon>Fabales</taxon>
        <taxon>Fabaceae</taxon>
        <taxon>Papilionoideae</taxon>
        <taxon>50 kb inversion clade</taxon>
        <taxon>NPAAA clade</taxon>
        <taxon>indigoferoid/millettioid clade</taxon>
        <taxon>Phaseoleae</taxon>
        <taxon>Canavalia</taxon>
    </lineage>
</organism>
<keyword evidence="2" id="KW-1185">Reference proteome</keyword>